<evidence type="ECO:0000313" key="6">
    <source>
        <dbReference type="Proteomes" id="UP001152803"/>
    </source>
</evidence>
<proteinExistence type="predicted"/>
<keyword evidence="2" id="KW-0472">Membrane</keyword>
<evidence type="ECO:0000259" key="4">
    <source>
        <dbReference type="Pfam" id="PF15037"/>
    </source>
</evidence>
<dbReference type="PANTHER" id="PTHR15583:SF10">
    <property type="entry name" value="INTERLEUKIN-17 RECEPTOR E-LIKE-RELATED"/>
    <property type="match status" value="1"/>
</dbReference>
<name>A0A9Q1HWN6_CONCO</name>
<evidence type="ECO:0000256" key="3">
    <source>
        <dbReference type="SAM" id="SignalP"/>
    </source>
</evidence>
<organism evidence="5 6">
    <name type="scientific">Conger conger</name>
    <name type="common">Conger eel</name>
    <name type="synonym">Muraena conger</name>
    <dbReference type="NCBI Taxonomy" id="82655"/>
    <lineage>
        <taxon>Eukaryota</taxon>
        <taxon>Metazoa</taxon>
        <taxon>Chordata</taxon>
        <taxon>Craniata</taxon>
        <taxon>Vertebrata</taxon>
        <taxon>Euteleostomi</taxon>
        <taxon>Actinopterygii</taxon>
        <taxon>Neopterygii</taxon>
        <taxon>Teleostei</taxon>
        <taxon>Anguilliformes</taxon>
        <taxon>Congridae</taxon>
        <taxon>Conger</taxon>
    </lineage>
</organism>
<accession>A0A9Q1HWN6</accession>
<dbReference type="GO" id="GO:0030368">
    <property type="term" value="F:interleukin-17 receptor activity"/>
    <property type="evidence" value="ECO:0007669"/>
    <property type="project" value="InterPro"/>
</dbReference>
<reference evidence="5" key="1">
    <citation type="journal article" date="2023" name="Science">
        <title>Genome structures resolve the early diversification of teleost fishes.</title>
        <authorList>
            <person name="Parey E."/>
            <person name="Louis A."/>
            <person name="Montfort J."/>
            <person name="Bouchez O."/>
            <person name="Roques C."/>
            <person name="Iampietro C."/>
            <person name="Lluch J."/>
            <person name="Castinel A."/>
            <person name="Donnadieu C."/>
            <person name="Desvignes T."/>
            <person name="Floi Bucao C."/>
            <person name="Jouanno E."/>
            <person name="Wen M."/>
            <person name="Mejri S."/>
            <person name="Dirks R."/>
            <person name="Jansen H."/>
            <person name="Henkel C."/>
            <person name="Chen W.J."/>
            <person name="Zahm M."/>
            <person name="Cabau C."/>
            <person name="Klopp C."/>
            <person name="Thompson A.W."/>
            <person name="Robinson-Rechavi M."/>
            <person name="Braasch I."/>
            <person name="Lecointre G."/>
            <person name="Bobe J."/>
            <person name="Postlethwait J.H."/>
            <person name="Berthelot C."/>
            <person name="Roest Crollius H."/>
            <person name="Guiguen Y."/>
        </authorList>
    </citation>
    <scope>NUCLEOTIDE SEQUENCE</scope>
    <source>
        <strain evidence="5">Concon-B</strain>
    </source>
</reference>
<comment type="caution">
    <text evidence="5">The sequence shown here is derived from an EMBL/GenBank/DDBJ whole genome shotgun (WGS) entry which is preliminary data.</text>
</comment>
<dbReference type="PANTHER" id="PTHR15583">
    <property type="entry name" value="INTERLEUKIN-17 RECEPTOR"/>
    <property type="match status" value="1"/>
</dbReference>
<dbReference type="Proteomes" id="UP001152803">
    <property type="component" value="Unassembled WGS sequence"/>
</dbReference>
<dbReference type="Pfam" id="PF15037">
    <property type="entry name" value="IL17_R_N"/>
    <property type="match status" value="1"/>
</dbReference>
<evidence type="ECO:0000313" key="5">
    <source>
        <dbReference type="EMBL" id="KAJ8269153.1"/>
    </source>
</evidence>
<dbReference type="AlphaFoldDB" id="A0A9Q1HWN6"/>
<keyword evidence="2" id="KW-0812">Transmembrane</keyword>
<evidence type="ECO:0000256" key="2">
    <source>
        <dbReference type="SAM" id="Phobius"/>
    </source>
</evidence>
<feature type="domain" description="Interleukin-17 receptor C/E N-terminal" evidence="4">
    <location>
        <begin position="78"/>
        <end position="435"/>
    </location>
</feature>
<keyword evidence="6" id="KW-1185">Reference proteome</keyword>
<feature type="chain" id="PRO_5040368849" description="Interleukin-17 receptor C/E N-terminal domain-containing protein" evidence="3">
    <location>
        <begin position="19"/>
        <end position="570"/>
    </location>
</feature>
<keyword evidence="1 3" id="KW-0732">Signal</keyword>
<gene>
    <name evidence="5" type="ORF">COCON_G00117600</name>
</gene>
<sequence>MQCALLLVLIGWGVLAQGDWIQTTTMCGTHCSQGLHCKAKQHFPIFLAPCKTAPVLINSSVFHHLNVSTVMKCEQKQKCSLHLKVTATVQINELLRGVSVCTDSAGMLEHCRVVTFPKTDRARLAGQLVEVQDDCFEVSPSQNVNVMLKTFPEYCDMSRVQVYRVQGCDNADLRSHVPSCITGKIAYTVDMDKQEISVGVSDILEDRSYHLRLCRRWDICSGTEAYTLLKREDPYKNATLHFSSPLPCLCIEGWSSVVDAPRVQVCPFKDRTEELWSGVTFDSEREALSWEPGCPVKAVISLCQRKGESICEDLPNSTQVIGRRKVTYAKVDPHPTLCMKFTTDARSWIKCPFADGHFPVWDLTITAGQGPPQAALTSRINTELSLQVCQKDQPSECQDVTSVTVEKMSPVPVNLTGDVCQSNVCIRVKRADVQFSTHVLQCHFQCTRNGQRLCRADWVFVTAFTYVTLMIVAGLAGNIMLTVYQKRRASRKQTSYHQCEHTAEMQPTEVTLLAADSEDHAQQSSRDLEKLLLGFDASVTFSDSVKDQQALTVRPQQACGGSLVVEKFTS</sequence>
<dbReference type="InterPro" id="IPR027841">
    <property type="entry name" value="IL-17_rcpt_C/E_N"/>
</dbReference>
<dbReference type="OrthoDB" id="9877324at2759"/>
<feature type="transmembrane region" description="Helical" evidence="2">
    <location>
        <begin position="458"/>
        <end position="484"/>
    </location>
</feature>
<evidence type="ECO:0000256" key="1">
    <source>
        <dbReference type="ARBA" id="ARBA00022729"/>
    </source>
</evidence>
<dbReference type="InterPro" id="IPR039465">
    <property type="entry name" value="IL-17_rcpt-like"/>
</dbReference>
<feature type="signal peptide" evidence="3">
    <location>
        <begin position="1"/>
        <end position="18"/>
    </location>
</feature>
<keyword evidence="2" id="KW-1133">Transmembrane helix</keyword>
<dbReference type="EMBL" id="JAFJMO010000008">
    <property type="protein sequence ID" value="KAJ8269153.1"/>
    <property type="molecule type" value="Genomic_DNA"/>
</dbReference>
<protein>
    <recommendedName>
        <fullName evidence="4">Interleukin-17 receptor C/E N-terminal domain-containing protein</fullName>
    </recommendedName>
</protein>